<dbReference type="GO" id="GO:0045944">
    <property type="term" value="P:positive regulation of transcription by RNA polymerase II"/>
    <property type="evidence" value="ECO:0007669"/>
    <property type="project" value="TreeGrafter"/>
</dbReference>
<dbReference type="CDD" id="cd00067">
    <property type="entry name" value="GAL4"/>
    <property type="match status" value="1"/>
</dbReference>
<evidence type="ECO:0000256" key="2">
    <source>
        <dbReference type="ARBA" id="ARBA00023125"/>
    </source>
</evidence>
<evidence type="ECO:0000313" key="7">
    <source>
        <dbReference type="EMBL" id="OOF90716.1"/>
    </source>
</evidence>
<proteinExistence type="predicted"/>
<dbReference type="Proteomes" id="UP000188318">
    <property type="component" value="Unassembled WGS sequence"/>
</dbReference>
<feature type="domain" description="Zn(2)-C6 fungal-type" evidence="6">
    <location>
        <begin position="3"/>
        <end position="29"/>
    </location>
</feature>
<dbReference type="GO" id="GO:0008270">
    <property type="term" value="F:zinc ion binding"/>
    <property type="evidence" value="ECO:0007669"/>
    <property type="project" value="InterPro"/>
</dbReference>
<dbReference type="PROSITE" id="PS50048">
    <property type="entry name" value="ZN2_CY6_FUNGAL_2"/>
    <property type="match status" value="1"/>
</dbReference>
<dbReference type="InterPro" id="IPR036864">
    <property type="entry name" value="Zn2-C6_fun-type_DNA-bd_sf"/>
</dbReference>
<evidence type="ECO:0000313" key="8">
    <source>
        <dbReference type="Proteomes" id="UP000188318"/>
    </source>
</evidence>
<dbReference type="GO" id="GO:0000981">
    <property type="term" value="F:DNA-binding transcription factor activity, RNA polymerase II-specific"/>
    <property type="evidence" value="ECO:0007669"/>
    <property type="project" value="InterPro"/>
</dbReference>
<dbReference type="STRING" id="602072.A0A1R3R8A5"/>
<dbReference type="SUPFAM" id="SSF57701">
    <property type="entry name" value="Zn2/Cys6 DNA-binding domain"/>
    <property type="match status" value="1"/>
</dbReference>
<dbReference type="OrthoDB" id="5418899at2759"/>
<protein>
    <recommendedName>
        <fullName evidence="6">Zn(2)-C6 fungal-type domain-containing protein</fullName>
    </recommendedName>
</protein>
<dbReference type="AlphaFoldDB" id="A0A1R3R8A5"/>
<reference evidence="8" key="1">
    <citation type="journal article" date="2017" name="Genome Biol.">
        <title>Comparative genomics reveals high biological diversity and specific adaptations in the industrially and medically important fungal genus Aspergillus.</title>
        <authorList>
            <person name="de Vries R.P."/>
            <person name="Riley R."/>
            <person name="Wiebenga A."/>
            <person name="Aguilar-Osorio G."/>
            <person name="Amillis S."/>
            <person name="Uchima C.A."/>
            <person name="Anderluh G."/>
            <person name="Asadollahi M."/>
            <person name="Askin M."/>
            <person name="Barry K."/>
            <person name="Battaglia E."/>
            <person name="Bayram O."/>
            <person name="Benocci T."/>
            <person name="Braus-Stromeyer S.A."/>
            <person name="Caldana C."/>
            <person name="Canovas D."/>
            <person name="Cerqueira G.C."/>
            <person name="Chen F."/>
            <person name="Chen W."/>
            <person name="Choi C."/>
            <person name="Clum A."/>
            <person name="Dos Santos R.A."/>
            <person name="Damasio A.R."/>
            <person name="Diallinas G."/>
            <person name="Emri T."/>
            <person name="Fekete E."/>
            <person name="Flipphi M."/>
            <person name="Freyberg S."/>
            <person name="Gallo A."/>
            <person name="Gournas C."/>
            <person name="Habgood R."/>
            <person name="Hainaut M."/>
            <person name="Harispe M.L."/>
            <person name="Henrissat B."/>
            <person name="Hilden K.S."/>
            <person name="Hope R."/>
            <person name="Hossain A."/>
            <person name="Karabika E."/>
            <person name="Karaffa L."/>
            <person name="Karanyi Z."/>
            <person name="Krasevec N."/>
            <person name="Kuo A."/>
            <person name="Kusch H."/>
            <person name="LaButti K."/>
            <person name="Lagendijk E.L."/>
            <person name="Lapidus A."/>
            <person name="Levasseur A."/>
            <person name="Lindquist E."/>
            <person name="Lipzen A."/>
            <person name="Logrieco A.F."/>
            <person name="MacCabe A."/>
            <person name="Maekelae M.R."/>
            <person name="Malavazi I."/>
            <person name="Melin P."/>
            <person name="Meyer V."/>
            <person name="Mielnichuk N."/>
            <person name="Miskei M."/>
            <person name="Molnar A.P."/>
            <person name="Mule G."/>
            <person name="Ngan C.Y."/>
            <person name="Orejas M."/>
            <person name="Orosz E."/>
            <person name="Ouedraogo J.P."/>
            <person name="Overkamp K.M."/>
            <person name="Park H.-S."/>
            <person name="Perrone G."/>
            <person name="Piumi F."/>
            <person name="Punt P.J."/>
            <person name="Ram A.F."/>
            <person name="Ramon A."/>
            <person name="Rauscher S."/>
            <person name="Record E."/>
            <person name="Riano-Pachon D.M."/>
            <person name="Robert V."/>
            <person name="Roehrig J."/>
            <person name="Ruller R."/>
            <person name="Salamov A."/>
            <person name="Salih N.S."/>
            <person name="Samson R.A."/>
            <person name="Sandor E."/>
            <person name="Sanguinetti M."/>
            <person name="Schuetze T."/>
            <person name="Sepcic K."/>
            <person name="Shelest E."/>
            <person name="Sherlock G."/>
            <person name="Sophianopoulou V."/>
            <person name="Squina F.M."/>
            <person name="Sun H."/>
            <person name="Susca A."/>
            <person name="Todd R.B."/>
            <person name="Tsang A."/>
            <person name="Unkles S.E."/>
            <person name="van de Wiele N."/>
            <person name="van Rossen-Uffink D."/>
            <person name="Oliveira J.V."/>
            <person name="Vesth T.C."/>
            <person name="Visser J."/>
            <person name="Yu J.-H."/>
            <person name="Zhou M."/>
            <person name="Andersen M.R."/>
            <person name="Archer D.B."/>
            <person name="Baker S.E."/>
            <person name="Benoit I."/>
            <person name="Brakhage A.A."/>
            <person name="Braus G.H."/>
            <person name="Fischer R."/>
            <person name="Frisvad J.C."/>
            <person name="Goldman G.H."/>
            <person name="Houbraken J."/>
            <person name="Oakley B."/>
            <person name="Pocsi I."/>
            <person name="Scazzocchio C."/>
            <person name="Seiboth B."/>
            <person name="vanKuyk P.A."/>
            <person name="Wortman J."/>
            <person name="Dyer P.S."/>
            <person name="Grigoriev I.V."/>
        </authorList>
    </citation>
    <scope>NUCLEOTIDE SEQUENCE [LARGE SCALE GENOMIC DNA]</scope>
    <source>
        <strain evidence="8">ITEM 5010</strain>
    </source>
</reference>
<feature type="region of interest" description="Disordered" evidence="5">
    <location>
        <begin position="104"/>
        <end position="138"/>
    </location>
</feature>
<dbReference type="Gene3D" id="4.10.240.10">
    <property type="entry name" value="Zn(2)-C6 fungal-type DNA-binding domain"/>
    <property type="match status" value="1"/>
</dbReference>
<dbReference type="GO" id="GO:0000976">
    <property type="term" value="F:transcription cis-regulatory region binding"/>
    <property type="evidence" value="ECO:0007669"/>
    <property type="project" value="TreeGrafter"/>
</dbReference>
<feature type="region of interest" description="Disordered" evidence="5">
    <location>
        <begin position="41"/>
        <end position="73"/>
    </location>
</feature>
<keyword evidence="8" id="KW-1185">Reference proteome</keyword>
<sequence length="561" mass="63231">PACRRRKIKCDEQKPECGQCLRSGQSCRIIDSLFRPHAYSFLAGSSPRSHDPRPRSRQAVHAPGTAPTSPASPAVPTDVIALVNAFTVVAPSDGFAVKRDALQAPTEPPVQKTTEPSPRHPHSNPGLRRLSHEQPRTSADPCLWQEDSVADSYQDRCEIAFFLRYFSEGPGRWMDLGNDTHYFSRYIVSLADMSALIRYAACALAAKQLGQVKDPESSVRQTACHRAMFKAFSESKLDFLWYGAKYYERAIQILARQISHEDRSDCHMSPACIYQSGLTPQSVDYSVLGDQEIAAATFRLLAACILCQYEDLIVSRKRTRINPDDLSVWRKFGGLPLDDTGNLVIHYTDERHTESVFSKALVRLLCVMVNANLNNAMEWNYINGELDRWHGILPSSFVSPVSWPPSQPATQMDGLEPGPPPELFTRETWFSSDTCAIAMAFYHMARMVLLIHRPVELFLQQQPPQLDLLVTYRSLQESLRHHASEIIPIAHGMPSDVVRKYLLQPLYVAGRCLQDSSDRKSLLAILGQIDDDLGAFTDYRKRDLCEEWGIPYEPVQRNIVL</sequence>
<accession>A0A1R3R8A5</accession>
<feature type="non-terminal residue" evidence="7">
    <location>
        <position position="1"/>
    </location>
</feature>
<feature type="compositionally biased region" description="Low complexity" evidence="5">
    <location>
        <begin position="62"/>
        <end position="73"/>
    </location>
</feature>
<keyword evidence="4" id="KW-0539">Nucleus</keyword>
<dbReference type="InterPro" id="IPR001138">
    <property type="entry name" value="Zn2Cys6_DnaBD"/>
</dbReference>
<evidence type="ECO:0000256" key="4">
    <source>
        <dbReference type="ARBA" id="ARBA00023242"/>
    </source>
</evidence>
<dbReference type="PANTHER" id="PTHR37534:SF9">
    <property type="entry name" value="ZN(II)2CYS6 TRANSCRIPTION FACTOR (EUROFUNG)"/>
    <property type="match status" value="1"/>
</dbReference>
<keyword evidence="2" id="KW-0238">DNA-binding</keyword>
<dbReference type="OMA" id="ACILCQY"/>
<dbReference type="VEuPathDB" id="FungiDB:ASPCADRAFT_58893"/>
<dbReference type="PANTHER" id="PTHR37534">
    <property type="entry name" value="TRANSCRIPTIONAL ACTIVATOR PROTEIN UGA3"/>
    <property type="match status" value="1"/>
</dbReference>
<gene>
    <name evidence="7" type="ORF">ASPCADRAFT_58893</name>
</gene>
<name>A0A1R3R8A5_ASPC5</name>
<evidence type="ECO:0000259" key="6">
    <source>
        <dbReference type="PROSITE" id="PS50048"/>
    </source>
</evidence>
<evidence type="ECO:0000256" key="3">
    <source>
        <dbReference type="ARBA" id="ARBA00023163"/>
    </source>
</evidence>
<keyword evidence="1" id="KW-0805">Transcription regulation</keyword>
<organism evidence="7 8">
    <name type="scientific">Aspergillus carbonarius (strain ITEM 5010)</name>
    <dbReference type="NCBI Taxonomy" id="602072"/>
    <lineage>
        <taxon>Eukaryota</taxon>
        <taxon>Fungi</taxon>
        <taxon>Dikarya</taxon>
        <taxon>Ascomycota</taxon>
        <taxon>Pezizomycotina</taxon>
        <taxon>Eurotiomycetes</taxon>
        <taxon>Eurotiomycetidae</taxon>
        <taxon>Eurotiales</taxon>
        <taxon>Aspergillaceae</taxon>
        <taxon>Aspergillus</taxon>
        <taxon>Aspergillus subgen. Circumdati</taxon>
    </lineage>
</organism>
<keyword evidence="3" id="KW-0804">Transcription</keyword>
<dbReference type="GO" id="GO:0005634">
    <property type="term" value="C:nucleus"/>
    <property type="evidence" value="ECO:0007669"/>
    <property type="project" value="TreeGrafter"/>
</dbReference>
<dbReference type="SMART" id="SM00066">
    <property type="entry name" value="GAL4"/>
    <property type="match status" value="1"/>
</dbReference>
<evidence type="ECO:0000256" key="1">
    <source>
        <dbReference type="ARBA" id="ARBA00023015"/>
    </source>
</evidence>
<evidence type="ECO:0000256" key="5">
    <source>
        <dbReference type="SAM" id="MobiDB-lite"/>
    </source>
</evidence>
<dbReference type="EMBL" id="KV907515">
    <property type="protein sequence ID" value="OOF90716.1"/>
    <property type="molecule type" value="Genomic_DNA"/>
</dbReference>
<dbReference type="Pfam" id="PF00172">
    <property type="entry name" value="Zn_clus"/>
    <property type="match status" value="1"/>
</dbReference>